<feature type="domain" description="Centrosomin N-terminal motif 1" evidence="5">
    <location>
        <begin position="508"/>
        <end position="580"/>
    </location>
</feature>
<dbReference type="RefSeq" id="XP_069310762.1">
    <property type="nucleotide sequence ID" value="XM_069447825.1"/>
</dbReference>
<evidence type="ECO:0000259" key="6">
    <source>
        <dbReference type="Pfam" id="PF12808"/>
    </source>
</evidence>
<keyword evidence="2" id="KW-0963">Cytoplasm</keyword>
<comment type="caution">
    <text evidence="7">The sequence shown here is derived from an EMBL/GenBank/DDBJ whole genome shotgun (WGS) entry which is preliminary data.</text>
</comment>
<evidence type="ECO:0008006" key="9">
    <source>
        <dbReference type="Google" id="ProtNLM"/>
    </source>
</evidence>
<evidence type="ECO:0000256" key="4">
    <source>
        <dbReference type="SAM" id="MobiDB-lite"/>
    </source>
</evidence>
<evidence type="ECO:0000313" key="7">
    <source>
        <dbReference type="EMBL" id="KAL1800178.1"/>
    </source>
</evidence>
<accession>A0ABR3UUL9</accession>
<evidence type="ECO:0000256" key="2">
    <source>
        <dbReference type="ARBA" id="ARBA00022490"/>
    </source>
</evidence>
<organism evidence="7 8">
    <name type="scientific">Alternaria dauci</name>
    <dbReference type="NCBI Taxonomy" id="48095"/>
    <lineage>
        <taxon>Eukaryota</taxon>
        <taxon>Fungi</taxon>
        <taxon>Dikarya</taxon>
        <taxon>Ascomycota</taxon>
        <taxon>Pezizomycotina</taxon>
        <taxon>Dothideomycetes</taxon>
        <taxon>Pleosporomycetidae</taxon>
        <taxon>Pleosporales</taxon>
        <taxon>Pleosporineae</taxon>
        <taxon>Pleosporaceae</taxon>
        <taxon>Alternaria</taxon>
        <taxon>Alternaria sect. Porri</taxon>
    </lineage>
</organism>
<feature type="region of interest" description="Disordered" evidence="4">
    <location>
        <begin position="109"/>
        <end position="395"/>
    </location>
</feature>
<feature type="compositionally biased region" description="Polar residues" evidence="4">
    <location>
        <begin position="1"/>
        <end position="14"/>
    </location>
</feature>
<feature type="region of interest" description="Disordered" evidence="4">
    <location>
        <begin position="1461"/>
        <end position="1481"/>
    </location>
</feature>
<proteinExistence type="predicted"/>
<gene>
    <name evidence="7" type="ORF">ACET3X_000520</name>
</gene>
<feature type="compositionally biased region" description="Acidic residues" evidence="4">
    <location>
        <begin position="250"/>
        <end position="264"/>
    </location>
</feature>
<feature type="region of interest" description="Disordered" evidence="4">
    <location>
        <begin position="483"/>
        <end position="514"/>
    </location>
</feature>
<feature type="region of interest" description="Disordered" evidence="4">
    <location>
        <begin position="1530"/>
        <end position="1583"/>
    </location>
</feature>
<dbReference type="Proteomes" id="UP001578633">
    <property type="component" value="Chromosome 1"/>
</dbReference>
<comment type="subcellular location">
    <subcellularLocation>
        <location evidence="1">Cytoplasm</location>
    </subcellularLocation>
</comment>
<dbReference type="InterPro" id="IPR024545">
    <property type="entry name" value="Mto1-like_Mto2p-bd"/>
</dbReference>
<feature type="region of interest" description="Disordered" evidence="4">
    <location>
        <begin position="580"/>
        <end position="609"/>
    </location>
</feature>
<dbReference type="Gene3D" id="1.10.287.2610">
    <property type="match status" value="1"/>
</dbReference>
<feature type="compositionally biased region" description="Low complexity" evidence="4">
    <location>
        <begin position="386"/>
        <end position="395"/>
    </location>
</feature>
<feature type="compositionally biased region" description="Polar residues" evidence="4">
    <location>
        <begin position="21"/>
        <end position="36"/>
    </location>
</feature>
<reference evidence="7 8" key="1">
    <citation type="submission" date="2024-09" db="EMBL/GenBank/DDBJ databases">
        <title>T2T genomes of carrot and Alternaria dauci and their utility for understanding host-pathogen interaction during carrot leaf blight disease.</title>
        <authorList>
            <person name="Liu W."/>
            <person name="Xu S."/>
            <person name="Ou C."/>
            <person name="Liu X."/>
            <person name="Zhuang F."/>
            <person name="Deng X.W."/>
        </authorList>
    </citation>
    <scope>NUCLEOTIDE SEQUENCE [LARGE SCALE GENOMIC DNA]</scope>
    <source>
        <strain evidence="7 8">A2016</strain>
    </source>
</reference>
<feature type="coiled-coil region" evidence="3">
    <location>
        <begin position="669"/>
        <end position="724"/>
    </location>
</feature>
<sequence length="1583" mass="177956">MATDNAPASSAEASQTDELDSTPSTPTLAPTHQNSMAHDISEADDVTAFDQPDADLPPLPIDEEEEDSIIHHVIEEEDAHNDESVFEDREMKRQLMDIESSFIPEAPIHVEAPQGPSGVDDTYLFGGSPGNSQQSARPLDNDASMQRVMNNLEELTKPKKKPKKLQVRSGNTPTKSHSRNTLHSNSSSFSETPTPADAYKTPAVRRLDFGADDSMDTSTATSEAGPSSPAAQAARRSRSRVSASQTTEQSEGEEDDEAEEDDSRQEEQAVPGAQQKEVDVRRPTSSASTVKAPDFSLVEEGSSLTNENESSIDSIAMPPPPVPATAQKISKRPSYLQHRHSSQRSSVSSFTNRSDASGDGASTASLGADYALQTGGAIPRSSGPRGMSLGLSRLPSLGSIASSMSGYSDTNPWEKGRSISANSLSAFLQPDNSLGRLDEEAPNSATPPETPRAPSVQPAAPTDTVIARHVQDIQVPDSIARDFRAKHSRSPDKRHMATPFTRSKHNLTLKEQNSKIDKLSKENFDLKLKIHFLDQALQNRSDEGVKEMISKNVQLQTDLATEKKESQSMRKKIRDLERRLKAQEEGNASSRDLGSGSEDGRSVQSSRQAELEEEIEFLRERLESTEITVDQWQQEALQKEADNRRMADYIKTMREKGSGEDSAGFDEAINMWKEDFEEERARREQVETRCQQAETESERLREELERLKEQNQQMQQMQHSTTNHHFNRTLNNSRRVQQSFAARSNSGSDGNENTAPISLGGTSSTLVEHLQSDNEKLQRDLHAQASMLTSRNRENLRLREENEGLKLTIRRGDAGSTAGDSILERSISRNHMRSVSRASGGTRLTQQSDPDREDFESKNAALRDELSQLKLSYKELDDQLNGHLDMLETTENKVKELEREIEAQTEDLQALAGERDEALELLQDKEQECEELRQEALDTVQRLEIDLEQKQAERDRLYNDLENITEDFHALQQEMKNVSESLLQLEDDRDASLRKIQNLEAELGDANEELNRQDKLLSEERSKNERLDVQLESCQGEIDFLREEQEGDKIKIGELESALNHTQATLQEAREHSRDLEERMAEERQQRDALETQEKQEVEKIINDLNGQLTKLKEDSRKLRKNLSSKEVEASTWKQRHDELEQTLRESLGNLNGTRSSLFKDIAKLQRDLQATMQELEVVKADLAEKDRLLRARDTLLESAGLESRRLSEMLERERQARRQDQAAFENAKRGHQSTARAIQQHESRVQELETLRSQDRQKLHTLEKQYKEQLLERNNLLYALWNRLSTLCGAEWSRNNALINGELTSMELISRNVQGFHKNIILAVRTVESVIGAFKQRIRNIENNLIRDYQTLEHSLDARSKRLDQLEKLVMAQRQSIGRPSTVRGGIVDLNTAELNKLRTENKTLRSEVQTLRAITTTTQSGNDVIVSRSPSRAASPVSSKRASMAQTLLRAHSASVVENYSTSSTPAPGHPYPAAGPLQPSEQKWIHRLKELERRLKAEREARLLDRSGARKRLEQKVEENADLRAALEKERDRRDEDGPENIQRSASAGGSRIGGSGRASVVGSVRHTNGSGKERAEEMY</sequence>
<feature type="region of interest" description="Disordered" evidence="4">
    <location>
        <begin position="739"/>
        <end position="761"/>
    </location>
</feature>
<dbReference type="GeneID" id="96080842"/>
<feature type="region of interest" description="Disordered" evidence="4">
    <location>
        <begin position="809"/>
        <end position="856"/>
    </location>
</feature>
<feature type="compositionally biased region" description="Basic and acidic residues" evidence="4">
    <location>
        <begin position="1530"/>
        <end position="1539"/>
    </location>
</feature>
<feature type="coiled-coil region" evidence="3">
    <location>
        <begin position="1350"/>
        <end position="1416"/>
    </location>
</feature>
<feature type="compositionally biased region" description="Basic and acidic residues" evidence="4">
    <location>
        <begin position="483"/>
        <end position="495"/>
    </location>
</feature>
<keyword evidence="3" id="KW-0175">Coiled coil</keyword>
<feature type="region of interest" description="Disordered" evidence="4">
    <location>
        <begin position="1"/>
        <end position="66"/>
    </location>
</feature>
<feature type="compositionally biased region" description="Low complexity" evidence="4">
    <location>
        <begin position="1428"/>
        <end position="1445"/>
    </location>
</feature>
<dbReference type="Pfam" id="PF12808">
    <property type="entry name" value="Mto2_bdg"/>
    <property type="match status" value="1"/>
</dbReference>
<evidence type="ECO:0000259" key="5">
    <source>
        <dbReference type="Pfam" id="PF07989"/>
    </source>
</evidence>
<feature type="compositionally biased region" description="Polar residues" evidence="4">
    <location>
        <begin position="168"/>
        <end position="193"/>
    </location>
</feature>
<feature type="region of interest" description="Disordered" evidence="4">
    <location>
        <begin position="424"/>
        <end position="469"/>
    </location>
</feature>
<feature type="compositionally biased region" description="Polar residues" evidence="4">
    <location>
        <begin position="302"/>
        <end position="313"/>
    </location>
</feature>
<dbReference type="EMBL" id="JBHGVX010000001">
    <property type="protein sequence ID" value="KAL1800178.1"/>
    <property type="molecule type" value="Genomic_DNA"/>
</dbReference>
<evidence type="ECO:0000256" key="1">
    <source>
        <dbReference type="ARBA" id="ARBA00004496"/>
    </source>
</evidence>
<feature type="compositionally biased region" description="Polar residues" evidence="4">
    <location>
        <begin position="836"/>
        <end position="848"/>
    </location>
</feature>
<feature type="compositionally biased region" description="Low complexity" evidence="4">
    <location>
        <begin position="224"/>
        <end position="249"/>
    </location>
</feature>
<feature type="domain" description="Mto1-like Mto2p-binding" evidence="6">
    <location>
        <begin position="1486"/>
        <end position="1536"/>
    </location>
</feature>
<protein>
    <recommendedName>
        <fullName evidence="9">Anucleate primary sterigmata protein B</fullName>
    </recommendedName>
</protein>
<keyword evidence="8" id="KW-1185">Reference proteome</keyword>
<feature type="region of interest" description="Disordered" evidence="4">
    <location>
        <begin position="1425"/>
        <end position="1446"/>
    </location>
</feature>
<dbReference type="Pfam" id="PF07989">
    <property type="entry name" value="Cnn_1N"/>
    <property type="match status" value="1"/>
</dbReference>
<name>A0ABR3UUL9_9PLEO</name>
<feature type="compositionally biased region" description="Low complexity" evidence="4">
    <location>
        <begin position="343"/>
        <end position="369"/>
    </location>
</feature>
<dbReference type="InterPro" id="IPR012943">
    <property type="entry name" value="Cnn_1N"/>
</dbReference>
<evidence type="ECO:0000313" key="8">
    <source>
        <dbReference type="Proteomes" id="UP001578633"/>
    </source>
</evidence>
<dbReference type="PANTHER" id="PTHR23159">
    <property type="entry name" value="CENTROSOMAL PROTEIN 2"/>
    <property type="match status" value="1"/>
</dbReference>
<evidence type="ECO:0000256" key="3">
    <source>
        <dbReference type="SAM" id="Coils"/>
    </source>
</evidence>
<feature type="coiled-coil region" evidence="3">
    <location>
        <begin position="1232"/>
        <end position="1266"/>
    </location>
</feature>
<dbReference type="PANTHER" id="PTHR23159:SF31">
    <property type="entry name" value="CENTROSOME-ASSOCIATED PROTEIN CEP250 ISOFORM X1"/>
    <property type="match status" value="1"/>
</dbReference>